<keyword evidence="1" id="KW-0472">Membrane</keyword>
<evidence type="ECO:0000256" key="1">
    <source>
        <dbReference type="SAM" id="Phobius"/>
    </source>
</evidence>
<comment type="caution">
    <text evidence="2">The sequence shown here is derived from an EMBL/GenBank/DDBJ whole genome shotgun (WGS) entry which is preliminary data.</text>
</comment>
<reference evidence="2 3" key="1">
    <citation type="submission" date="2024-02" db="EMBL/GenBank/DDBJ databases">
        <authorList>
            <person name="Chen Y."/>
            <person name="Shah S."/>
            <person name="Dougan E. K."/>
            <person name="Thang M."/>
            <person name="Chan C."/>
        </authorList>
    </citation>
    <scope>NUCLEOTIDE SEQUENCE [LARGE SCALE GENOMIC DNA]</scope>
</reference>
<evidence type="ECO:0000313" key="3">
    <source>
        <dbReference type="Proteomes" id="UP001642484"/>
    </source>
</evidence>
<gene>
    <name evidence="2" type="ORF">CCMP2556_LOCUS29230</name>
</gene>
<keyword evidence="1" id="KW-1133">Transmembrane helix</keyword>
<proteinExistence type="predicted"/>
<keyword evidence="1" id="KW-0812">Transmembrane</keyword>
<sequence length="532" mass="55480">MSPVGDERLDLLHGELKEEPASIASTRWWPTRLLLCAAPAALLLCLVAAAATPGRRGAIGAVSDQVQLQETSGCPAACGTEGVACTSGAVKPVITTSTTSSTTSSTPEEKEVFWESGGELADVETWRMNVVQLNALHGGLWRIHFNAQVFTPLGGFNVGSSPFPRSFPELESGNYHFVTWANVNLPCALNPGSEEAGTRLEISSTNFFADTLAVFDEGESDPAWKVTITHWHPLIGERRLQNSSLANAELSPRRMQEVFRCPDGCEIPALYVNDDFCDCSNCADEVDWTCGTCNDQEEEEVATGVGVGVGVSAGLALGIGLGVGLGTGVGATGTASAGVAGVVGLLALAAQGLLRLRVSSGTLQDPDVVNALKETIARLSGSGVKAAAVELIINCVNAAAPASNLPALPAVTLPHDGDGQSPRNKPKVRRLTGVLPRLPRLLQALAGVEVGVCFQVQVADTSAEEVCQTLNGYDSATVQAVLSSELESAGVHPQEVTVIGYDASPNPRSYHALDTDDANFFAPASGVSLGRL</sequence>
<evidence type="ECO:0000313" key="2">
    <source>
        <dbReference type="EMBL" id="CAK9059337.1"/>
    </source>
</evidence>
<dbReference type="Proteomes" id="UP001642484">
    <property type="component" value="Unassembled WGS sequence"/>
</dbReference>
<organism evidence="2 3">
    <name type="scientific">Durusdinium trenchii</name>
    <dbReference type="NCBI Taxonomy" id="1381693"/>
    <lineage>
        <taxon>Eukaryota</taxon>
        <taxon>Sar</taxon>
        <taxon>Alveolata</taxon>
        <taxon>Dinophyceae</taxon>
        <taxon>Suessiales</taxon>
        <taxon>Symbiodiniaceae</taxon>
        <taxon>Durusdinium</taxon>
    </lineage>
</organism>
<keyword evidence="3" id="KW-1185">Reference proteome</keyword>
<protein>
    <submittedName>
        <fullName evidence="2">Uncharacterized protein</fullName>
    </submittedName>
</protein>
<dbReference type="EMBL" id="CAXAMN010021418">
    <property type="protein sequence ID" value="CAK9059337.1"/>
    <property type="molecule type" value="Genomic_DNA"/>
</dbReference>
<name>A0ABP0N6C0_9DINO</name>
<accession>A0ABP0N6C0</accession>
<feature type="transmembrane region" description="Helical" evidence="1">
    <location>
        <begin position="33"/>
        <end position="51"/>
    </location>
</feature>